<protein>
    <submittedName>
        <fullName evidence="2">Uncharacterized protein</fullName>
    </submittedName>
</protein>
<organism evidence="2 3">
    <name type="scientific">Nocardia vinacea</name>
    <dbReference type="NCBI Taxonomy" id="96468"/>
    <lineage>
        <taxon>Bacteria</taxon>
        <taxon>Bacillati</taxon>
        <taxon>Actinomycetota</taxon>
        <taxon>Actinomycetes</taxon>
        <taxon>Mycobacteriales</taxon>
        <taxon>Nocardiaceae</taxon>
        <taxon>Nocardia</taxon>
    </lineage>
</organism>
<evidence type="ECO:0000313" key="3">
    <source>
        <dbReference type="Proteomes" id="UP001432062"/>
    </source>
</evidence>
<reference evidence="2" key="1">
    <citation type="submission" date="2022-10" db="EMBL/GenBank/DDBJ databases">
        <title>The complete genomes of actinobacterial strains from the NBC collection.</title>
        <authorList>
            <person name="Joergensen T.S."/>
            <person name="Alvarez Arevalo M."/>
            <person name="Sterndorff E.B."/>
            <person name="Faurdal D."/>
            <person name="Vuksanovic O."/>
            <person name="Mourched A.-S."/>
            <person name="Charusanti P."/>
            <person name="Shaw S."/>
            <person name="Blin K."/>
            <person name="Weber T."/>
        </authorList>
    </citation>
    <scope>NUCLEOTIDE SEQUENCE</scope>
    <source>
        <strain evidence="2">NBC_01482</strain>
    </source>
</reference>
<name>A0ABZ1YJ77_9NOCA</name>
<dbReference type="RefSeq" id="WP_329405797.1">
    <property type="nucleotide sequence ID" value="NZ_CP109441.1"/>
</dbReference>
<evidence type="ECO:0000313" key="2">
    <source>
        <dbReference type="EMBL" id="WUV43277.1"/>
    </source>
</evidence>
<feature type="compositionally biased region" description="Polar residues" evidence="1">
    <location>
        <begin position="1"/>
        <end position="10"/>
    </location>
</feature>
<proteinExistence type="predicted"/>
<sequence>MVASSDSTLPQRDPFVGPPGTYCGAPGDVVEVLAEAVREWADRPAPTDPTAKPCPRCTFEDAEPDTGICRYCTAAIKRAGDALLVAMRAANATTDRPAGWLQRDDGSWAPVDDHGFVGQTFALELDDHHEIDEHAVITVEPVSIDDTEVD</sequence>
<keyword evidence="3" id="KW-1185">Reference proteome</keyword>
<evidence type="ECO:0000256" key="1">
    <source>
        <dbReference type="SAM" id="MobiDB-lite"/>
    </source>
</evidence>
<gene>
    <name evidence="2" type="ORF">OG563_29105</name>
</gene>
<accession>A0ABZ1YJ77</accession>
<dbReference type="EMBL" id="CP109441">
    <property type="protein sequence ID" value="WUV43277.1"/>
    <property type="molecule type" value="Genomic_DNA"/>
</dbReference>
<dbReference type="Proteomes" id="UP001432062">
    <property type="component" value="Chromosome"/>
</dbReference>
<feature type="region of interest" description="Disordered" evidence="1">
    <location>
        <begin position="1"/>
        <end position="21"/>
    </location>
</feature>